<protein>
    <submittedName>
        <fullName evidence="2">Uncharacterized protein</fullName>
    </submittedName>
</protein>
<proteinExistence type="predicted"/>
<reference evidence="2 3" key="1">
    <citation type="journal article" date="2018" name="Evol. Lett.">
        <title>Horizontal gene cluster transfer increased hallucinogenic mushroom diversity.</title>
        <authorList>
            <person name="Reynolds H.T."/>
            <person name="Vijayakumar V."/>
            <person name="Gluck-Thaler E."/>
            <person name="Korotkin H.B."/>
            <person name="Matheny P.B."/>
            <person name="Slot J.C."/>
        </authorList>
    </citation>
    <scope>NUCLEOTIDE SEQUENCE [LARGE SCALE GENOMIC DNA]</scope>
    <source>
        <strain evidence="2 3">2631</strain>
    </source>
</reference>
<gene>
    <name evidence="2" type="ORF">CVT25_002723</name>
</gene>
<organism evidence="2 3">
    <name type="scientific">Psilocybe cyanescens</name>
    <dbReference type="NCBI Taxonomy" id="93625"/>
    <lineage>
        <taxon>Eukaryota</taxon>
        <taxon>Fungi</taxon>
        <taxon>Dikarya</taxon>
        <taxon>Basidiomycota</taxon>
        <taxon>Agaricomycotina</taxon>
        <taxon>Agaricomycetes</taxon>
        <taxon>Agaricomycetidae</taxon>
        <taxon>Agaricales</taxon>
        <taxon>Agaricineae</taxon>
        <taxon>Strophariaceae</taxon>
        <taxon>Psilocybe</taxon>
    </lineage>
</organism>
<dbReference type="Proteomes" id="UP000283269">
    <property type="component" value="Unassembled WGS sequence"/>
</dbReference>
<dbReference type="AlphaFoldDB" id="A0A409XK91"/>
<sequence>FQGPEPNKNFSLTRQFTKTKTAKRHSSIPLLSKPPAPIPSSSLASIPAPTRPPCTSSPPNHQQRHQRRTPNCTHPLITVTVSVSGLSASSEVSASFTMALEESWDAVASTPTPLLAPLPVHSPSLIVPRTAAVAELRDTRTSSTKTNRKLVPEKSKPRLSILSMGMGMGMGLGFTAHDRKSEERVKDLSDVMRRVGLSESSLIKDTSCTYAYATDGKGGFGIYVDPSHVDPDIV</sequence>
<evidence type="ECO:0000313" key="3">
    <source>
        <dbReference type="Proteomes" id="UP000283269"/>
    </source>
</evidence>
<evidence type="ECO:0000313" key="2">
    <source>
        <dbReference type="EMBL" id="PPQ91179.1"/>
    </source>
</evidence>
<dbReference type="InParanoid" id="A0A409XK91"/>
<feature type="region of interest" description="Disordered" evidence="1">
    <location>
        <begin position="1"/>
        <end position="70"/>
    </location>
</feature>
<dbReference type="EMBL" id="NHYD01001438">
    <property type="protein sequence ID" value="PPQ91179.1"/>
    <property type="molecule type" value="Genomic_DNA"/>
</dbReference>
<keyword evidence="3" id="KW-1185">Reference proteome</keyword>
<evidence type="ECO:0000256" key="1">
    <source>
        <dbReference type="SAM" id="MobiDB-lite"/>
    </source>
</evidence>
<feature type="compositionally biased region" description="Low complexity" evidence="1">
    <location>
        <begin position="39"/>
        <end position="48"/>
    </location>
</feature>
<comment type="caution">
    <text evidence="2">The sequence shown here is derived from an EMBL/GenBank/DDBJ whole genome shotgun (WGS) entry which is preliminary data.</text>
</comment>
<feature type="non-terminal residue" evidence="2">
    <location>
        <position position="1"/>
    </location>
</feature>
<name>A0A409XK91_PSICY</name>
<accession>A0A409XK91</accession>
<feature type="compositionally biased region" description="Polar residues" evidence="1">
    <location>
        <begin position="8"/>
        <end position="19"/>
    </location>
</feature>